<keyword evidence="3" id="KW-1185">Reference proteome</keyword>
<gene>
    <name evidence="2" type="ORF">NCTC10994_01939</name>
</gene>
<proteinExistence type="predicted"/>
<dbReference type="KEGG" id="rcr:NCTC10994_01939"/>
<dbReference type="EMBL" id="LS483468">
    <property type="protein sequence ID" value="SQI31226.1"/>
    <property type="molecule type" value="Genomic_DNA"/>
</dbReference>
<dbReference type="RefSeq" id="WP_072701926.1">
    <property type="nucleotide sequence ID" value="NZ_JAFBBL010000001.1"/>
</dbReference>
<name>A0A2X4TV03_9NOCA</name>
<dbReference type="Proteomes" id="UP000249091">
    <property type="component" value="Chromosome 1"/>
</dbReference>
<dbReference type="STRING" id="1219011.GCA_001895045_03033"/>
<accession>A0A2X4TV03</accession>
<keyword evidence="1" id="KW-0175">Coiled coil</keyword>
<organism evidence="2 3">
    <name type="scientific">Rhodococcus coprophilus</name>
    <dbReference type="NCBI Taxonomy" id="38310"/>
    <lineage>
        <taxon>Bacteria</taxon>
        <taxon>Bacillati</taxon>
        <taxon>Actinomycetota</taxon>
        <taxon>Actinomycetes</taxon>
        <taxon>Mycobacteriales</taxon>
        <taxon>Nocardiaceae</taxon>
        <taxon>Rhodococcus</taxon>
    </lineage>
</organism>
<reference evidence="2 3" key="1">
    <citation type="submission" date="2018-06" db="EMBL/GenBank/DDBJ databases">
        <authorList>
            <consortium name="Pathogen Informatics"/>
            <person name="Doyle S."/>
        </authorList>
    </citation>
    <scope>NUCLEOTIDE SEQUENCE [LARGE SCALE GENOMIC DNA]</scope>
    <source>
        <strain evidence="2 3">NCTC10994</strain>
    </source>
</reference>
<feature type="coiled-coil region" evidence="1">
    <location>
        <begin position="636"/>
        <end position="666"/>
    </location>
</feature>
<evidence type="ECO:0000313" key="2">
    <source>
        <dbReference type="EMBL" id="SQI31226.1"/>
    </source>
</evidence>
<protein>
    <submittedName>
        <fullName evidence="2">Uncharacterized protein</fullName>
    </submittedName>
</protein>
<sequence>MTDEPALLLTKSDIASLAGVKRPVVSVWRSRYAGTDRPFPEPVRIDAQQEKFAADDVVGWLRERKLGNSDTLAEDVAIHAALDHPTGAGPDAALTGLTALLCLKSQLGIPLTDLDHDDILDEADDVDPDDAYLYRELEALGGYLVTYARHADRMADAAYTTERAFEALMAQRFRIPMRELAASTLAGGAIELCTRVATALVCDDRAFFVDPSVDGSDLFVALRKELSEDTEPIAITGRADTPSARLARRRLAVHRWRRHPAPAEGFDADFSIDRLALFLTQYPSPSTLGASPAEVLTEIDNITVQMSGEHYAVVIAPAAVLVDPLPDRHTLSIRSGIVQSGRLCAAIRLPEGLLVTKPGTSMALWVLGAADVRIAPTDRWTVLADISHRALDNAAIDGVVSDVVASMGTADSVRAHAFHFGAVHRTADLLADTARGLVATRSARPAGRGVDVASRVTSLVDDANRHAQSLRGDLRVAVAHHRSEAPVLPTAGELVSQRKLALLPGTRVDPDDIETGGQVRVIGPAELLGERVIGDRGIDRLVHAERYSGSRRTKPGDIVFCTSPRFGIAVDSDGGSLVLAPARVLRVRNADADGLIPEVIARHLKQLAEVEKPSGAIRSGRRWKDWTVPAIAPARVDAIREALRELDARRREAQNLLDSVNELTDTMIDGVTRGVLSVTSRNPHVPEEE</sequence>
<evidence type="ECO:0000313" key="3">
    <source>
        <dbReference type="Proteomes" id="UP000249091"/>
    </source>
</evidence>
<evidence type="ECO:0000256" key="1">
    <source>
        <dbReference type="SAM" id="Coils"/>
    </source>
</evidence>
<dbReference type="AlphaFoldDB" id="A0A2X4TV03"/>